<evidence type="ECO:0000256" key="6">
    <source>
        <dbReference type="ARBA" id="ARBA00022759"/>
    </source>
</evidence>
<dbReference type="GO" id="GO:0004534">
    <property type="term" value="F:5'-3' RNA exonuclease activity"/>
    <property type="evidence" value="ECO:0007669"/>
    <property type="project" value="TreeGrafter"/>
</dbReference>
<dbReference type="Pfam" id="PF07521">
    <property type="entry name" value="RMMBL"/>
    <property type="match status" value="1"/>
</dbReference>
<dbReference type="OrthoDB" id="10249535at2759"/>
<evidence type="ECO:0000256" key="10">
    <source>
        <dbReference type="ARBA" id="ARBA00069466"/>
    </source>
</evidence>
<keyword evidence="5" id="KW-0540">Nuclease</keyword>
<dbReference type="GO" id="GO:0003723">
    <property type="term" value="F:RNA binding"/>
    <property type="evidence" value="ECO:0007669"/>
    <property type="project" value="TreeGrafter"/>
</dbReference>
<evidence type="ECO:0000256" key="4">
    <source>
        <dbReference type="ARBA" id="ARBA00022664"/>
    </source>
</evidence>
<dbReference type="GO" id="GO:0006398">
    <property type="term" value="P:mRNA 3'-end processing by stem-loop binding and cleavage"/>
    <property type="evidence" value="ECO:0007669"/>
    <property type="project" value="TreeGrafter"/>
</dbReference>
<dbReference type="InterPro" id="IPR050698">
    <property type="entry name" value="MBL"/>
</dbReference>
<accession>A0A8H3TUT5</accession>
<comment type="subcellular location">
    <subcellularLocation>
        <location evidence="1">Nucleus</location>
    </subcellularLocation>
</comment>
<feature type="compositionally biased region" description="Basic residues" evidence="12">
    <location>
        <begin position="626"/>
        <end position="638"/>
    </location>
</feature>
<evidence type="ECO:0000256" key="7">
    <source>
        <dbReference type="ARBA" id="ARBA00022801"/>
    </source>
</evidence>
<protein>
    <recommendedName>
        <fullName evidence="3">Endoribonuclease YSH1</fullName>
    </recommendedName>
    <alternativeName>
        <fullName evidence="10">Endoribonuclease ysh1</fullName>
    </alternativeName>
    <alternativeName>
        <fullName evidence="9 11">mRNA 3'-end-processing protein YSH1</fullName>
    </alternativeName>
</protein>
<dbReference type="GO" id="GO:0005847">
    <property type="term" value="C:mRNA cleavage and polyadenylation specificity factor complex"/>
    <property type="evidence" value="ECO:0007669"/>
    <property type="project" value="TreeGrafter"/>
</dbReference>
<dbReference type="InterPro" id="IPR001279">
    <property type="entry name" value="Metallo-B-lactamas"/>
</dbReference>
<comment type="caution">
    <text evidence="16">The sequence shown here is derived from an EMBL/GenBank/DDBJ whole genome shotgun (WGS) entry which is preliminary data.</text>
</comment>
<keyword evidence="8" id="KW-0539">Nucleus</keyword>
<reference evidence="16" key="1">
    <citation type="submission" date="2020-07" db="EMBL/GenBank/DDBJ databases">
        <title>Draft Genome Sequence of a Deep-Sea Yeast, Naganishia (Cryptococcus) liquefaciens strain N6.</title>
        <authorList>
            <person name="Han Y.W."/>
            <person name="Kajitani R."/>
            <person name="Morimoto H."/>
            <person name="Parhat M."/>
            <person name="Tsubouchi H."/>
            <person name="Bakenova O."/>
            <person name="Ogata M."/>
            <person name="Argunhan B."/>
            <person name="Aoki R."/>
            <person name="Kajiwara S."/>
            <person name="Itoh T."/>
            <person name="Iwasaki H."/>
        </authorList>
    </citation>
    <scope>NUCLEOTIDE SEQUENCE</scope>
    <source>
        <strain evidence="16">N6</strain>
    </source>
</reference>
<dbReference type="PANTHER" id="PTHR11203">
    <property type="entry name" value="CLEAVAGE AND POLYADENYLATION SPECIFICITY FACTOR FAMILY MEMBER"/>
    <property type="match status" value="1"/>
</dbReference>
<dbReference type="SMART" id="SM00849">
    <property type="entry name" value="Lactamase_B"/>
    <property type="match status" value="1"/>
</dbReference>
<evidence type="ECO:0000256" key="3">
    <source>
        <dbReference type="ARBA" id="ARBA00018311"/>
    </source>
</evidence>
<sequence>MSVQVISNEANDADLPSVSITMLGAGQEVGRSCCVIKHRGKTVVCDVGLHPANNGLSALPFIDELDWSEVDAILVTHFHVDHAAGLPYVMERTNFKEGKGKVYMTHPTKAIFRLTMQDAVRIGDNSNDPGDRLYTEEDLNNAWQNIIPVDYHQDIVISGGLRFTPYHAGHVLGAAMFMIQIAGLNILYTGDYSREEDRHLVSAEVPPIRPDVMICESTFGVHTLPPRSEKEEQFTTLVANIVKRGGRCLMPISAFGNVQELLLILDEYWDAHPELHNIPVLYASGLAFRGMQVYRTYIHTMNDHIKTRFSRNRNDNPFAFKYVRNLKDFRKWQDDGPCVMMATPQMLQGAHSRELLEKWAPDRKNGLIVTGYSIEGTMAKNLLKQPEDFIGMNGQKIQRRMTVDEISFSAHVDFAQNSSFIKQVNPQHIVLVHGEASVMGRLRLALQSQYADSDVKIHTPRNCEPLTLTFNSERVIKVIGSLATKHPKPTQPLAGLLVQKDYSYTLLDPKDLKDFTGLGTTEIKQRQSLRVGVSWEVIRWHLEGMYGEVEEDVEDDKAVFRIMQAVTIIHTSDQELTLEWVSSVSNDMIADSTLALLCGIDSNYATIKLTSKACDHGHEQETHAPAHPHPHSLAAKRKAPSDEKPGPIKADPAVLTDIQLLRTFLLAHFGNVSELVTEELEGKEEELLLLRVEVDQHEATIDLMTMVVTCKNPALRKRIVSVLQMAQTTISSLSSSFRSTTYTLENPAKPAATESDKDASAQDHKDPASLGIESTVKTEA</sequence>
<organism evidence="16 17">
    <name type="scientific">Naganishia liquefaciens</name>
    <dbReference type="NCBI Taxonomy" id="104408"/>
    <lineage>
        <taxon>Eukaryota</taxon>
        <taxon>Fungi</taxon>
        <taxon>Dikarya</taxon>
        <taxon>Basidiomycota</taxon>
        <taxon>Agaricomycotina</taxon>
        <taxon>Tremellomycetes</taxon>
        <taxon>Filobasidiales</taxon>
        <taxon>Filobasidiaceae</taxon>
        <taxon>Naganishia</taxon>
    </lineage>
</organism>
<evidence type="ECO:0000313" key="17">
    <source>
        <dbReference type="Proteomes" id="UP000620104"/>
    </source>
</evidence>
<dbReference type="InterPro" id="IPR021718">
    <property type="entry name" value="CPSF73-100_C"/>
</dbReference>
<dbReference type="Gene3D" id="3.60.15.10">
    <property type="entry name" value="Ribonuclease Z/Hydroxyacylglutathione hydrolase-like"/>
    <property type="match status" value="1"/>
</dbReference>
<evidence type="ECO:0000256" key="1">
    <source>
        <dbReference type="ARBA" id="ARBA00004123"/>
    </source>
</evidence>
<feature type="region of interest" description="Disordered" evidence="12">
    <location>
        <begin position="744"/>
        <end position="780"/>
    </location>
</feature>
<dbReference type="Pfam" id="PF16661">
    <property type="entry name" value="Lactamase_B_6"/>
    <property type="match status" value="1"/>
</dbReference>
<feature type="domain" description="Pre-mRNA 3'-end-processing endonuclease polyadenylation factor C-term" evidence="15">
    <location>
        <begin position="491"/>
        <end position="733"/>
    </location>
</feature>
<evidence type="ECO:0000256" key="5">
    <source>
        <dbReference type="ARBA" id="ARBA00022722"/>
    </source>
</evidence>
<dbReference type="PANTHER" id="PTHR11203:SF11">
    <property type="entry name" value="CLEAVAGE AND POLYADENYLATION SPECIFICITY FACTOR SUBUNIT 3"/>
    <property type="match status" value="1"/>
</dbReference>
<keyword evidence="4" id="KW-0507">mRNA processing</keyword>
<evidence type="ECO:0000313" key="16">
    <source>
        <dbReference type="EMBL" id="GHJ87105.1"/>
    </source>
</evidence>
<dbReference type="SUPFAM" id="SSF56281">
    <property type="entry name" value="Metallo-hydrolase/oxidoreductase"/>
    <property type="match status" value="1"/>
</dbReference>
<dbReference type="SMART" id="SM01027">
    <property type="entry name" value="Beta-Casp"/>
    <property type="match status" value="1"/>
</dbReference>
<evidence type="ECO:0000256" key="8">
    <source>
        <dbReference type="ARBA" id="ARBA00023242"/>
    </source>
</evidence>
<dbReference type="AlphaFoldDB" id="A0A8H3TUT5"/>
<feature type="region of interest" description="Disordered" evidence="12">
    <location>
        <begin position="616"/>
        <end position="649"/>
    </location>
</feature>
<comment type="similarity">
    <text evidence="2">Belongs to the metallo-beta-lactamase superfamily. RNA-metabolizing metallo-beta-lactamase-like family. CPSF2/YSH1 subfamily.</text>
</comment>
<evidence type="ECO:0000259" key="15">
    <source>
        <dbReference type="SMART" id="SM01098"/>
    </source>
</evidence>
<feature type="domain" description="Beta-Casp" evidence="14">
    <location>
        <begin position="258"/>
        <end position="382"/>
    </location>
</feature>
<dbReference type="FunFam" id="3.40.50.10890:FF:000001">
    <property type="entry name" value="Cleavage and polyadenylation specificity factor subunit 3"/>
    <property type="match status" value="1"/>
</dbReference>
<keyword evidence="17" id="KW-1185">Reference proteome</keyword>
<dbReference type="SMART" id="SM01098">
    <property type="entry name" value="CPSF73-100_C"/>
    <property type="match status" value="1"/>
</dbReference>
<dbReference type="EMBL" id="BLZA01000021">
    <property type="protein sequence ID" value="GHJ87105.1"/>
    <property type="molecule type" value="Genomic_DNA"/>
</dbReference>
<feature type="compositionally biased region" description="Basic and acidic residues" evidence="12">
    <location>
        <begin position="754"/>
        <end position="767"/>
    </location>
</feature>
<gene>
    <name evidence="16" type="ORF">NliqN6_3507</name>
</gene>
<evidence type="ECO:0000256" key="12">
    <source>
        <dbReference type="SAM" id="MobiDB-lite"/>
    </source>
</evidence>
<proteinExistence type="inferred from homology"/>
<dbReference type="InterPro" id="IPR036866">
    <property type="entry name" value="RibonucZ/Hydroxyglut_hydro"/>
</dbReference>
<evidence type="ECO:0000259" key="14">
    <source>
        <dbReference type="SMART" id="SM01027"/>
    </source>
</evidence>
<dbReference type="InterPro" id="IPR022712">
    <property type="entry name" value="Beta_Casp"/>
</dbReference>
<keyword evidence="7" id="KW-0378">Hydrolase</keyword>
<evidence type="ECO:0000256" key="2">
    <source>
        <dbReference type="ARBA" id="ARBA00010624"/>
    </source>
</evidence>
<evidence type="ECO:0000256" key="9">
    <source>
        <dbReference type="ARBA" id="ARBA00032592"/>
    </source>
</evidence>
<dbReference type="Proteomes" id="UP000620104">
    <property type="component" value="Unassembled WGS sequence"/>
</dbReference>
<feature type="domain" description="Metallo-beta-lactamase" evidence="13">
    <location>
        <begin position="30"/>
        <end position="241"/>
    </location>
</feature>
<dbReference type="GO" id="GO:0004521">
    <property type="term" value="F:RNA endonuclease activity"/>
    <property type="evidence" value="ECO:0007669"/>
    <property type="project" value="TreeGrafter"/>
</dbReference>
<dbReference type="Pfam" id="PF11718">
    <property type="entry name" value="CPSF73-100_C"/>
    <property type="match status" value="1"/>
</dbReference>
<dbReference type="Pfam" id="PF10996">
    <property type="entry name" value="Beta-Casp"/>
    <property type="match status" value="1"/>
</dbReference>
<evidence type="ECO:0000259" key="13">
    <source>
        <dbReference type="SMART" id="SM00849"/>
    </source>
</evidence>
<name>A0A8H3TUT5_9TREE</name>
<keyword evidence="6" id="KW-0255">Endonuclease</keyword>
<dbReference type="InterPro" id="IPR011108">
    <property type="entry name" value="RMMBL"/>
</dbReference>
<evidence type="ECO:0000256" key="11">
    <source>
        <dbReference type="ARBA" id="ARBA00075008"/>
    </source>
</evidence>
<dbReference type="Gene3D" id="3.40.50.10890">
    <property type="match status" value="1"/>
</dbReference>